<dbReference type="RefSeq" id="WP_087482223.1">
    <property type="nucleotide sequence ID" value="NZ_AP024884.1"/>
</dbReference>
<evidence type="ECO:0000256" key="1">
    <source>
        <dbReference type="ARBA" id="ARBA00022737"/>
    </source>
</evidence>
<keyword evidence="1" id="KW-0677">Repeat</keyword>
<dbReference type="Pfam" id="PF12796">
    <property type="entry name" value="Ank_2"/>
    <property type="match status" value="1"/>
</dbReference>
<reference evidence="5 8" key="2">
    <citation type="submission" date="2023-11" db="EMBL/GenBank/DDBJ databases">
        <title>Plant-associative lifestyle of Vibrio porteresiae and its evolutionary dynamics.</title>
        <authorList>
            <person name="Rameshkumar N."/>
            <person name="Kirti K."/>
        </authorList>
    </citation>
    <scope>NUCLEOTIDE SEQUENCE [LARGE SCALE GENOMIC DNA]</scope>
    <source>
        <strain evidence="5 8">MSSRF38</strain>
    </source>
</reference>
<evidence type="ECO:0000313" key="5">
    <source>
        <dbReference type="EMBL" id="MDW6005354.1"/>
    </source>
</evidence>
<evidence type="ECO:0000256" key="4">
    <source>
        <dbReference type="SAM" id="SignalP"/>
    </source>
</evidence>
<sequence>MNKLAFYFSRPCLILLSLMFAGCATQPKLITAIRHHDVQKVELMLQKGSDPNVSDKNNYQRTPLYYAAEGGYNDLVTKLIAAGADVDQASSDGWTPLLAAARYDGDMETIQLLVDSGANLGQTNNYGWNALLLAIWSNKPNVVTVLLDYGLSPDHRNGEDQDAYDIARMQKNLVTPEMIQKYRDEYLQKQMIAETEQKLEVAENRDAELGLSLKRDKYLIAYSDALKNENYLEAVFYARLLEGLNIEMEDDFYYSWGETLLKLNKPEEAKVKLNEYLKRAGSQGEYYTQALRLILQTEK</sequence>
<dbReference type="InterPro" id="IPR036770">
    <property type="entry name" value="Ankyrin_rpt-contain_sf"/>
</dbReference>
<evidence type="ECO:0000313" key="8">
    <source>
        <dbReference type="Proteomes" id="UP001283366"/>
    </source>
</evidence>
<dbReference type="EMBL" id="JAWRCO010000002">
    <property type="protein sequence ID" value="MDW6005354.1"/>
    <property type="molecule type" value="Genomic_DNA"/>
</dbReference>
<reference evidence="6 7" key="1">
    <citation type="submission" date="2017-05" db="EMBL/GenBank/DDBJ databases">
        <authorList>
            <person name="Song R."/>
            <person name="Chenine A.L."/>
            <person name="Ruprecht R.M."/>
        </authorList>
    </citation>
    <scope>NUCLEOTIDE SEQUENCE [LARGE SCALE GENOMIC DNA]</scope>
    <source>
        <strain evidence="6 7">CECT 7927</strain>
    </source>
</reference>
<gene>
    <name evidence="5" type="ORF">SBX37_21020</name>
    <name evidence="6" type="ORF">VIM7927_03524</name>
</gene>
<evidence type="ECO:0000256" key="3">
    <source>
        <dbReference type="PROSITE-ProRule" id="PRU00023"/>
    </source>
</evidence>
<dbReference type="EMBL" id="FXXI01000008">
    <property type="protein sequence ID" value="SMS02206.1"/>
    <property type="molecule type" value="Genomic_DNA"/>
</dbReference>
<organism evidence="6 7">
    <name type="scientific">Vibrio mangrovi</name>
    <dbReference type="NCBI Taxonomy" id="474394"/>
    <lineage>
        <taxon>Bacteria</taxon>
        <taxon>Pseudomonadati</taxon>
        <taxon>Pseudomonadota</taxon>
        <taxon>Gammaproteobacteria</taxon>
        <taxon>Vibrionales</taxon>
        <taxon>Vibrionaceae</taxon>
        <taxon>Vibrio</taxon>
    </lineage>
</organism>
<feature type="repeat" description="ANK" evidence="3">
    <location>
        <begin position="59"/>
        <end position="91"/>
    </location>
</feature>
<feature type="repeat" description="ANK" evidence="3">
    <location>
        <begin position="92"/>
        <end position="125"/>
    </location>
</feature>
<evidence type="ECO:0000313" key="6">
    <source>
        <dbReference type="EMBL" id="SMS02206.1"/>
    </source>
</evidence>
<keyword evidence="2 3" id="KW-0040">ANK repeat</keyword>
<keyword evidence="4" id="KW-0732">Signal</keyword>
<name>A0A1Y6IX38_9VIBR</name>
<evidence type="ECO:0000313" key="7">
    <source>
        <dbReference type="Proteomes" id="UP000196125"/>
    </source>
</evidence>
<feature type="chain" id="PRO_5012283293" evidence="4">
    <location>
        <begin position="24"/>
        <end position="299"/>
    </location>
</feature>
<dbReference type="SMART" id="SM00248">
    <property type="entry name" value="ANK"/>
    <property type="match status" value="4"/>
</dbReference>
<dbReference type="InterPro" id="IPR002110">
    <property type="entry name" value="Ankyrin_rpt"/>
</dbReference>
<dbReference type="AlphaFoldDB" id="A0A1Y6IX38"/>
<proteinExistence type="predicted"/>
<dbReference type="Gene3D" id="1.25.40.20">
    <property type="entry name" value="Ankyrin repeat-containing domain"/>
    <property type="match status" value="1"/>
</dbReference>
<dbReference type="Proteomes" id="UP000196125">
    <property type="component" value="Unassembled WGS sequence"/>
</dbReference>
<dbReference type="PANTHER" id="PTHR24171">
    <property type="entry name" value="ANKYRIN REPEAT DOMAIN-CONTAINING PROTEIN 39-RELATED"/>
    <property type="match status" value="1"/>
</dbReference>
<evidence type="ECO:0000256" key="2">
    <source>
        <dbReference type="ARBA" id="ARBA00023043"/>
    </source>
</evidence>
<dbReference type="PROSITE" id="PS50297">
    <property type="entry name" value="ANK_REP_REGION"/>
    <property type="match status" value="2"/>
</dbReference>
<accession>A0A1Y6IX38</accession>
<keyword evidence="8" id="KW-1185">Reference proteome</keyword>
<protein>
    <submittedName>
        <fullName evidence="5">Ankyrin repeat domain-containing protein</fullName>
    </submittedName>
    <submittedName>
        <fullName evidence="6">Ankyrin repeats (3 copies)</fullName>
    </submittedName>
</protein>
<dbReference type="SUPFAM" id="SSF48403">
    <property type="entry name" value="Ankyrin repeat"/>
    <property type="match status" value="1"/>
</dbReference>
<feature type="signal peptide" evidence="4">
    <location>
        <begin position="1"/>
        <end position="23"/>
    </location>
</feature>
<dbReference type="PROSITE" id="PS51257">
    <property type="entry name" value="PROKAR_LIPOPROTEIN"/>
    <property type="match status" value="1"/>
</dbReference>
<dbReference type="OrthoDB" id="671583at2"/>
<dbReference type="Proteomes" id="UP001283366">
    <property type="component" value="Unassembled WGS sequence"/>
</dbReference>
<dbReference type="PROSITE" id="PS50088">
    <property type="entry name" value="ANK_REPEAT"/>
    <property type="match status" value="2"/>
</dbReference>